<accession>A0A4R5KEX3</accession>
<organism evidence="2 3">
    <name type="scientific">Paenibacillus piri</name>
    <dbReference type="NCBI Taxonomy" id="2547395"/>
    <lineage>
        <taxon>Bacteria</taxon>
        <taxon>Bacillati</taxon>
        <taxon>Bacillota</taxon>
        <taxon>Bacilli</taxon>
        <taxon>Bacillales</taxon>
        <taxon>Paenibacillaceae</taxon>
        <taxon>Paenibacillus</taxon>
    </lineage>
</organism>
<dbReference type="OrthoDB" id="9799122at2"/>
<sequence>MTLKIKAYSDFVCAWCFVGKISLEEAVQGKDAEIEWMPYELSPSPGPTVDILNDPVKSGGIKRVIFPIAEELGVTMNLPPVSPNPYTHLAFEGYQYAKEQGKGGAYIHRVFNAYYQEGKDIGNVLVLTALAAELGLDEIAFRHALETRRYREAHQKALHHAYYESKVRAVPTYIIGSQVLQGFNRKETLEKAILKELEAADHPEGGSCGIDGNCL</sequence>
<protein>
    <submittedName>
        <fullName evidence="2">DsbA family oxidoreductase</fullName>
    </submittedName>
</protein>
<dbReference type="InterPro" id="IPR036249">
    <property type="entry name" value="Thioredoxin-like_sf"/>
</dbReference>
<dbReference type="SUPFAM" id="SSF52833">
    <property type="entry name" value="Thioredoxin-like"/>
    <property type="match status" value="1"/>
</dbReference>
<feature type="domain" description="DSBA-like thioredoxin" evidence="1">
    <location>
        <begin position="5"/>
        <end position="193"/>
    </location>
</feature>
<dbReference type="RefSeq" id="WP_133233641.1">
    <property type="nucleotide sequence ID" value="NZ_SMRT01000015.1"/>
</dbReference>
<dbReference type="PANTHER" id="PTHR13887:SF33">
    <property type="entry name" value="ISOMERASE"/>
    <property type="match status" value="1"/>
</dbReference>
<gene>
    <name evidence="2" type="ORF">E1757_25920</name>
</gene>
<proteinExistence type="predicted"/>
<reference evidence="2 3" key="1">
    <citation type="submission" date="2019-03" db="EMBL/GenBank/DDBJ databases">
        <title>This is whole genome sequence of Paenibacillus sp MS74 strain.</title>
        <authorList>
            <person name="Trinh H.N."/>
        </authorList>
    </citation>
    <scope>NUCLEOTIDE SEQUENCE [LARGE SCALE GENOMIC DNA]</scope>
    <source>
        <strain evidence="2 3">MS74</strain>
    </source>
</reference>
<dbReference type="Pfam" id="PF01323">
    <property type="entry name" value="DSBA"/>
    <property type="match status" value="1"/>
</dbReference>
<dbReference type="CDD" id="cd03024">
    <property type="entry name" value="DsbA_FrnE"/>
    <property type="match status" value="1"/>
</dbReference>
<name>A0A4R5KEX3_9BACL</name>
<evidence type="ECO:0000259" key="1">
    <source>
        <dbReference type="Pfam" id="PF01323"/>
    </source>
</evidence>
<dbReference type="AlphaFoldDB" id="A0A4R5KEX3"/>
<evidence type="ECO:0000313" key="3">
    <source>
        <dbReference type="Proteomes" id="UP000295636"/>
    </source>
</evidence>
<dbReference type="PANTHER" id="PTHR13887">
    <property type="entry name" value="GLUTATHIONE S-TRANSFERASE KAPPA"/>
    <property type="match status" value="1"/>
</dbReference>
<dbReference type="Gene3D" id="3.40.30.10">
    <property type="entry name" value="Glutaredoxin"/>
    <property type="match status" value="1"/>
</dbReference>
<dbReference type="EMBL" id="SMRT01000015">
    <property type="protein sequence ID" value="TDF93823.1"/>
    <property type="molecule type" value="Genomic_DNA"/>
</dbReference>
<dbReference type="InterPro" id="IPR001853">
    <property type="entry name" value="DSBA-like_thioredoxin_dom"/>
</dbReference>
<dbReference type="GO" id="GO:0016491">
    <property type="term" value="F:oxidoreductase activity"/>
    <property type="evidence" value="ECO:0007669"/>
    <property type="project" value="InterPro"/>
</dbReference>
<comment type="caution">
    <text evidence="2">The sequence shown here is derived from an EMBL/GenBank/DDBJ whole genome shotgun (WGS) entry which is preliminary data.</text>
</comment>
<keyword evidence="3" id="KW-1185">Reference proteome</keyword>
<dbReference type="Proteomes" id="UP000295636">
    <property type="component" value="Unassembled WGS sequence"/>
</dbReference>
<evidence type="ECO:0000313" key="2">
    <source>
        <dbReference type="EMBL" id="TDF93823.1"/>
    </source>
</evidence>